<name>A0A199UFX9_ANACO</name>
<feature type="signal peptide" evidence="2">
    <location>
        <begin position="1"/>
        <end position="24"/>
    </location>
</feature>
<feature type="compositionally biased region" description="Basic residues" evidence="1">
    <location>
        <begin position="66"/>
        <end position="78"/>
    </location>
</feature>
<gene>
    <name evidence="3" type="ORF">ACMD2_00543</name>
</gene>
<dbReference type="Proteomes" id="UP000092600">
    <property type="component" value="Unassembled WGS sequence"/>
</dbReference>
<feature type="region of interest" description="Disordered" evidence="1">
    <location>
        <begin position="60"/>
        <end position="161"/>
    </location>
</feature>
<evidence type="ECO:0000313" key="4">
    <source>
        <dbReference type="Proteomes" id="UP000092600"/>
    </source>
</evidence>
<accession>A0A199UFX9</accession>
<feature type="compositionally biased region" description="Low complexity" evidence="1">
    <location>
        <begin position="115"/>
        <end position="128"/>
    </location>
</feature>
<keyword evidence="2" id="KW-0732">Signal</keyword>
<evidence type="ECO:0000256" key="2">
    <source>
        <dbReference type="SAM" id="SignalP"/>
    </source>
</evidence>
<dbReference type="AlphaFoldDB" id="A0A199UFX9"/>
<feature type="chain" id="PRO_5008507999" evidence="2">
    <location>
        <begin position="25"/>
        <end position="161"/>
    </location>
</feature>
<sequence length="161" mass="17221">MVAKLVTAVIITTLLMLLITGAMGEGQEGAIIVGSRPHGLPFETPIALTPSAYDFFHPGVVPPRARSVRRAPPRRAPRPRGSGARWTRGGRGPTRRWRRLARPPRSRGGGGGAAEGTRGSARAASPGPRWAPRPPRSRARGRRTWWCGAARTSGAPKATTR</sequence>
<comment type="caution">
    <text evidence="3">The sequence shown here is derived from an EMBL/GenBank/DDBJ whole genome shotgun (WGS) entry which is preliminary data.</text>
</comment>
<evidence type="ECO:0000313" key="3">
    <source>
        <dbReference type="EMBL" id="OAY63475.1"/>
    </source>
</evidence>
<protein>
    <submittedName>
        <fullName evidence="3">Uncharacterized protein</fullName>
    </submittedName>
</protein>
<feature type="compositionally biased region" description="Basic residues" evidence="1">
    <location>
        <begin position="93"/>
        <end position="105"/>
    </location>
</feature>
<proteinExistence type="predicted"/>
<evidence type="ECO:0000256" key="1">
    <source>
        <dbReference type="SAM" id="MobiDB-lite"/>
    </source>
</evidence>
<dbReference type="EMBL" id="LSRQ01008337">
    <property type="protein sequence ID" value="OAY63475.1"/>
    <property type="molecule type" value="Genomic_DNA"/>
</dbReference>
<organism evidence="3 4">
    <name type="scientific">Ananas comosus</name>
    <name type="common">Pineapple</name>
    <name type="synonym">Ananas ananas</name>
    <dbReference type="NCBI Taxonomy" id="4615"/>
    <lineage>
        <taxon>Eukaryota</taxon>
        <taxon>Viridiplantae</taxon>
        <taxon>Streptophyta</taxon>
        <taxon>Embryophyta</taxon>
        <taxon>Tracheophyta</taxon>
        <taxon>Spermatophyta</taxon>
        <taxon>Magnoliopsida</taxon>
        <taxon>Liliopsida</taxon>
        <taxon>Poales</taxon>
        <taxon>Bromeliaceae</taxon>
        <taxon>Bromelioideae</taxon>
        <taxon>Ananas</taxon>
    </lineage>
</organism>
<reference evidence="3 4" key="1">
    <citation type="journal article" date="2016" name="DNA Res.">
        <title>The draft genome of MD-2 pineapple using hybrid error correction of long reads.</title>
        <authorList>
            <person name="Redwan R.M."/>
            <person name="Saidin A."/>
            <person name="Kumar S.V."/>
        </authorList>
    </citation>
    <scope>NUCLEOTIDE SEQUENCE [LARGE SCALE GENOMIC DNA]</scope>
    <source>
        <strain evidence="4">cv. MD2</strain>
        <tissue evidence="3">Leaf</tissue>
    </source>
</reference>